<organism evidence="1 2">
    <name type="scientific">Cytobacillus firmus</name>
    <name type="common">Bacillus firmus</name>
    <dbReference type="NCBI Taxonomy" id="1399"/>
    <lineage>
        <taxon>Bacteria</taxon>
        <taxon>Bacillati</taxon>
        <taxon>Bacillota</taxon>
        <taxon>Bacilli</taxon>
        <taxon>Bacillales</taxon>
        <taxon>Bacillaceae</taxon>
        <taxon>Cytobacillus</taxon>
    </lineage>
</organism>
<dbReference type="AlphaFoldDB" id="A0A800NFX1"/>
<comment type="caution">
    <text evidence="1">The sequence shown here is derived from an EMBL/GenBank/DDBJ whole genome shotgun (WGS) entry which is preliminary data.</text>
</comment>
<gene>
    <name evidence="1" type="ORF">KIS1582_0499</name>
</gene>
<name>A0A800NFX1_CYTFI</name>
<evidence type="ECO:0000313" key="1">
    <source>
        <dbReference type="EMBL" id="KAF0825826.1"/>
    </source>
</evidence>
<dbReference type="EMBL" id="VDEM01000002">
    <property type="protein sequence ID" value="KAF0825826.1"/>
    <property type="molecule type" value="Genomic_DNA"/>
</dbReference>
<reference evidence="1 2" key="1">
    <citation type="journal article" date="2020" name="G3 (Bethesda)">
        <title>Whole Genome Sequencing and Comparative Genomics of Two Nematicidal Bacillus Strains Reveals a Wide Range of Possible Virulence Factors.</title>
        <authorList>
            <person name="Susic N."/>
            <person name="Janezic S."/>
            <person name="Rupnik M."/>
            <person name="Geric Stare B."/>
        </authorList>
    </citation>
    <scope>NUCLEOTIDE SEQUENCE [LARGE SCALE GENOMIC DNA]</scope>
    <source>
        <strain evidence="1 2">I-1582</strain>
    </source>
</reference>
<dbReference type="Proteomes" id="UP000465778">
    <property type="component" value="Unassembled WGS sequence"/>
</dbReference>
<protein>
    <submittedName>
        <fullName evidence="1">Uncharacterized protein</fullName>
    </submittedName>
</protein>
<evidence type="ECO:0000313" key="2">
    <source>
        <dbReference type="Proteomes" id="UP000465778"/>
    </source>
</evidence>
<accession>A0A800NFX1</accession>
<sequence length="49" mass="5667">MERGSCIALRSFFLDLKKVIRGSTLYHLFLKKRQSLVFHTAINGKDIIT</sequence>
<proteinExistence type="predicted"/>